<feature type="compositionally biased region" description="Polar residues" evidence="1">
    <location>
        <begin position="35"/>
        <end position="48"/>
    </location>
</feature>
<reference evidence="2 3" key="2">
    <citation type="submission" date="2018-11" db="EMBL/GenBank/DDBJ databases">
        <authorList>
            <consortium name="Pathogen Informatics"/>
        </authorList>
    </citation>
    <scope>NUCLEOTIDE SEQUENCE [LARGE SCALE GENOMIC DNA]</scope>
    <source>
        <strain evidence="2 3">NST_G2</strain>
    </source>
</reference>
<dbReference type="Proteomes" id="UP000275846">
    <property type="component" value="Unassembled WGS sequence"/>
</dbReference>
<evidence type="ECO:0000256" key="1">
    <source>
        <dbReference type="SAM" id="MobiDB-lite"/>
    </source>
</evidence>
<reference evidence="4" key="1">
    <citation type="submission" date="2016-06" db="UniProtKB">
        <authorList>
            <consortium name="WormBaseParasite"/>
        </authorList>
    </citation>
    <scope>IDENTIFICATION</scope>
</reference>
<organism evidence="4">
    <name type="scientific">Schistocephalus solidus</name>
    <name type="common">Tapeworm</name>
    <dbReference type="NCBI Taxonomy" id="70667"/>
    <lineage>
        <taxon>Eukaryota</taxon>
        <taxon>Metazoa</taxon>
        <taxon>Spiralia</taxon>
        <taxon>Lophotrochozoa</taxon>
        <taxon>Platyhelminthes</taxon>
        <taxon>Cestoda</taxon>
        <taxon>Eucestoda</taxon>
        <taxon>Diphyllobothriidea</taxon>
        <taxon>Diphyllobothriidae</taxon>
        <taxon>Schistocephalus</taxon>
    </lineage>
</organism>
<feature type="region of interest" description="Disordered" evidence="1">
    <location>
        <begin position="1"/>
        <end position="48"/>
    </location>
</feature>
<dbReference type="EMBL" id="UYSU01036587">
    <property type="protein sequence ID" value="VDL97898.1"/>
    <property type="molecule type" value="Genomic_DNA"/>
</dbReference>
<gene>
    <name evidence="2" type="ORF">SSLN_LOCUS11513</name>
</gene>
<protein>
    <submittedName>
        <fullName evidence="4">Non-specific serine/threonine protein kinase</fullName>
    </submittedName>
</protein>
<evidence type="ECO:0000313" key="3">
    <source>
        <dbReference type="Proteomes" id="UP000275846"/>
    </source>
</evidence>
<feature type="compositionally biased region" description="Basic and acidic residues" evidence="1">
    <location>
        <begin position="19"/>
        <end position="28"/>
    </location>
</feature>
<dbReference type="AlphaFoldDB" id="A0A183T4W5"/>
<proteinExistence type="predicted"/>
<evidence type="ECO:0000313" key="2">
    <source>
        <dbReference type="EMBL" id="VDL97898.1"/>
    </source>
</evidence>
<sequence length="71" mass="8021">MGQRTRLRAPQHDLAPITHKPEFTKSGDMEEPSPSDFQSTGQTTRHTQNLRWADDVFCGKRQIGSLPSHGF</sequence>
<dbReference type="WBParaSite" id="SSLN_0001195801-mRNA-1">
    <property type="protein sequence ID" value="SSLN_0001195801-mRNA-1"/>
    <property type="gene ID" value="SSLN_0001195801"/>
</dbReference>
<evidence type="ECO:0000313" key="4">
    <source>
        <dbReference type="WBParaSite" id="SSLN_0001195801-mRNA-1"/>
    </source>
</evidence>
<name>A0A183T4W5_SCHSO</name>
<accession>A0A183T4W5</accession>
<keyword evidence="3" id="KW-1185">Reference proteome</keyword>